<evidence type="ECO:0000256" key="5">
    <source>
        <dbReference type="ARBA" id="ARBA00022982"/>
    </source>
</evidence>
<evidence type="ECO:0000256" key="3">
    <source>
        <dbReference type="ARBA" id="ARBA00011355"/>
    </source>
</evidence>
<evidence type="ECO:0000256" key="1">
    <source>
        <dbReference type="ARBA" id="ARBA00001974"/>
    </source>
</evidence>
<evidence type="ECO:0000256" key="6">
    <source>
        <dbReference type="ARBA" id="ARBA00025649"/>
    </source>
</evidence>
<dbReference type="EMBL" id="BAAAJE010000006">
    <property type="protein sequence ID" value="GAA1136462.1"/>
    <property type="molecule type" value="Genomic_DNA"/>
</dbReference>
<sequence>MRIVVCVKPVPPEPTLDDAGRLDRSGGAALTGVDESAVETALRVRDGVGGEVVVLAMVPPDAADALRPALAMGADRAVVVAGDALAGADLLATSSALAAALRGLGPDLVVLGAASGDGNGALLWAALGERLGLPVLSRAVEVTVADGRVRATRQTESGLHRAEAELPAVLALSGEVCVPRYPSFRDVIAAKKAVLETVTPAELGVPESELGAAGSRTRVLAAAPAPARGEAEIIEDDGDAHERVVDFLAQRRLL</sequence>
<accession>A0ABN1UDM0</accession>
<comment type="caution">
    <text evidence="8">The sequence shown here is derived from an EMBL/GenBank/DDBJ whole genome shotgun (WGS) entry which is preliminary data.</text>
</comment>
<evidence type="ECO:0000259" key="7">
    <source>
        <dbReference type="SMART" id="SM00893"/>
    </source>
</evidence>
<keyword evidence="5" id="KW-0249">Electron transport</keyword>
<keyword evidence="4" id="KW-0813">Transport</keyword>
<comment type="function">
    <text evidence="6">The electron transfer flavoprotein serves as a specific electron acceptor for other dehydrogenases. It transfers the electrons to the main respiratory chain via ETF-ubiquinone oxidoreductase (ETF dehydrogenase).</text>
</comment>
<evidence type="ECO:0000313" key="9">
    <source>
        <dbReference type="Proteomes" id="UP001499979"/>
    </source>
</evidence>
<protein>
    <submittedName>
        <fullName evidence="8">Electron transfer flavoprotein subunit beta/FixA family protein</fullName>
    </submittedName>
</protein>
<evidence type="ECO:0000256" key="2">
    <source>
        <dbReference type="ARBA" id="ARBA00007557"/>
    </source>
</evidence>
<name>A0ABN1UDM0_9ACTN</name>
<dbReference type="SUPFAM" id="SSF52402">
    <property type="entry name" value="Adenine nucleotide alpha hydrolases-like"/>
    <property type="match status" value="1"/>
</dbReference>
<keyword evidence="9" id="KW-1185">Reference proteome</keyword>
<comment type="cofactor">
    <cofactor evidence="1">
        <name>FAD</name>
        <dbReference type="ChEBI" id="CHEBI:57692"/>
    </cofactor>
</comment>
<evidence type="ECO:0000256" key="4">
    <source>
        <dbReference type="ARBA" id="ARBA00022448"/>
    </source>
</evidence>
<dbReference type="SMART" id="SM00893">
    <property type="entry name" value="ETF"/>
    <property type="match status" value="1"/>
</dbReference>
<dbReference type="RefSeq" id="WP_343906937.1">
    <property type="nucleotide sequence ID" value="NZ_BAAAJE010000006.1"/>
</dbReference>
<evidence type="ECO:0000313" key="8">
    <source>
        <dbReference type="EMBL" id="GAA1136462.1"/>
    </source>
</evidence>
<comment type="similarity">
    <text evidence="2">Belongs to the ETF beta-subunit/FixA family.</text>
</comment>
<dbReference type="Pfam" id="PF01012">
    <property type="entry name" value="ETF"/>
    <property type="match status" value="1"/>
</dbReference>
<proteinExistence type="inferred from homology"/>
<feature type="domain" description="Electron transfer flavoprotein alpha/beta-subunit N-terminal" evidence="7">
    <location>
        <begin position="19"/>
        <end position="207"/>
    </location>
</feature>
<dbReference type="InterPro" id="IPR014730">
    <property type="entry name" value="ETF_a/b_N"/>
</dbReference>
<dbReference type="Gene3D" id="3.40.50.620">
    <property type="entry name" value="HUPs"/>
    <property type="match status" value="1"/>
</dbReference>
<comment type="subunit">
    <text evidence="3">Heterodimer of an alpha and a beta subunit.</text>
</comment>
<dbReference type="Proteomes" id="UP001499979">
    <property type="component" value="Unassembled WGS sequence"/>
</dbReference>
<dbReference type="InterPro" id="IPR014729">
    <property type="entry name" value="Rossmann-like_a/b/a_fold"/>
</dbReference>
<dbReference type="PANTHER" id="PTHR21294">
    <property type="entry name" value="ELECTRON TRANSFER FLAVOPROTEIN BETA-SUBUNIT"/>
    <property type="match status" value="1"/>
</dbReference>
<dbReference type="InterPro" id="IPR012255">
    <property type="entry name" value="ETF_b"/>
</dbReference>
<dbReference type="PANTHER" id="PTHR21294:SF8">
    <property type="entry name" value="ELECTRON TRANSFER FLAVOPROTEIN SUBUNIT BETA"/>
    <property type="match status" value="1"/>
</dbReference>
<reference evidence="8 9" key="1">
    <citation type="journal article" date="2019" name="Int. J. Syst. Evol. Microbiol.">
        <title>The Global Catalogue of Microorganisms (GCM) 10K type strain sequencing project: providing services to taxonomists for standard genome sequencing and annotation.</title>
        <authorList>
            <consortium name="The Broad Institute Genomics Platform"/>
            <consortium name="The Broad Institute Genome Sequencing Center for Infectious Disease"/>
            <person name="Wu L."/>
            <person name="Ma J."/>
        </authorList>
    </citation>
    <scope>NUCLEOTIDE SEQUENCE [LARGE SCALE GENOMIC DNA]</scope>
    <source>
        <strain evidence="8 9">JCM 11813</strain>
    </source>
</reference>
<organism evidence="8 9">
    <name type="scientific">Nocardioides aquiterrae</name>
    <dbReference type="NCBI Taxonomy" id="203799"/>
    <lineage>
        <taxon>Bacteria</taxon>
        <taxon>Bacillati</taxon>
        <taxon>Actinomycetota</taxon>
        <taxon>Actinomycetes</taxon>
        <taxon>Propionibacteriales</taxon>
        <taxon>Nocardioidaceae</taxon>
        <taxon>Nocardioides</taxon>
    </lineage>
</organism>
<gene>
    <name evidence="8" type="ORF">GCM10009606_15700</name>
</gene>
<dbReference type="PIRSF" id="PIRSF000090">
    <property type="entry name" value="Beta-ETF"/>
    <property type="match status" value="1"/>
</dbReference>